<keyword evidence="10 12" id="KW-1208">Phospholipid metabolism</keyword>
<comment type="subunit">
    <text evidence="12">Heterodimer of a large membrane-associated beta subunit and a small pyruvoyl-containing alpha subunit.</text>
</comment>
<evidence type="ECO:0000256" key="7">
    <source>
        <dbReference type="ARBA" id="ARBA00023145"/>
    </source>
</evidence>
<evidence type="ECO:0000256" key="8">
    <source>
        <dbReference type="ARBA" id="ARBA00023209"/>
    </source>
</evidence>
<dbReference type="EMBL" id="LJIX01000006">
    <property type="protein sequence ID" value="KQL19204.1"/>
    <property type="molecule type" value="Genomic_DNA"/>
</dbReference>
<dbReference type="PATRIC" id="fig|1637975.4.peg.2164"/>
<evidence type="ECO:0000256" key="1">
    <source>
        <dbReference type="ARBA" id="ARBA00005189"/>
    </source>
</evidence>
<accession>A0A0Q3SI73</accession>
<dbReference type="Pfam" id="PF02666">
    <property type="entry name" value="PS_Dcarbxylase"/>
    <property type="match status" value="1"/>
</dbReference>
<comment type="pathway">
    <text evidence="1">Lipid metabolism.</text>
</comment>
<sequence>MAIRRLFHTLTELTSHKWSSKLIGSFTKTRASRWLLFWYSRAYGIHTEDAEKPLKAYQSLNEFFIRRLKDGIRPIDQNNAALVSPVDATITGIGRIDEKSIIHVKGQNYTTDELLGSAPTFNRYRGGFFIVLYLSPANYHRVHSPVTGTIIAKNHILGRAYPVNEFGLKHMNKVLSRNERLITYMRHQYGVLSIVKVGAMNVSSIKYTNSLAIHLNKGDELAYFEFGSTVVLFVENGDFEFLQELCLGTQVRVGEPLGYWGAGFQNG</sequence>
<dbReference type="AlphaFoldDB" id="A0A0Q3SI73"/>
<dbReference type="EC" id="4.1.1.65" evidence="12"/>
<keyword evidence="6 12" id="KW-0472">Membrane</keyword>
<comment type="cofactor">
    <cofactor evidence="12">
        <name>pyruvate</name>
        <dbReference type="ChEBI" id="CHEBI:15361"/>
    </cofactor>
    <text evidence="12">Binds 1 pyruvoyl group covalently per subunit.</text>
</comment>
<comment type="function">
    <text evidence="12">Catalyzes the formation of phosphatidylethanolamine (PtdEtn) from phosphatidylserine (PtdSer).</text>
</comment>
<keyword evidence="4 12" id="KW-0210">Decarboxylase</keyword>
<feature type="chain" id="PRO_5023466075" description="Phosphatidylserine decarboxylase alpha chain" evidence="12">
    <location>
        <begin position="228"/>
        <end position="267"/>
    </location>
</feature>
<comment type="subcellular location">
    <subcellularLocation>
        <location evidence="12">Cell membrane</location>
        <topology evidence="12">Peripheral membrane protein</topology>
    </subcellularLocation>
</comment>
<keyword evidence="2 12" id="KW-1003">Cell membrane</keyword>
<comment type="PTM">
    <text evidence="12">Is synthesized initially as an inactive proenzyme. Formation of the active enzyme involves a self-maturation process in which the active site pyruvoyl group is generated from an internal serine residue via an autocatalytic post-translational modification. Two non-identical subunits are generated from the proenzyme in this reaction, and the pyruvate is formed at the N-terminus of the alpha chain, which is derived from the carboxyl end of the proenzyme. The autoendoproteolytic cleavage occurs by a canonical serine protease mechanism, in which the side chain hydroxyl group of the serine supplies its oxygen atom to form the C-terminus of the beta chain, while the remainder of the serine residue undergoes an oxidative deamination to produce ammonia and the pyruvoyl prosthetic group on the alpha chain. During this reaction, the Ser that is part of the protease active site of the proenzyme becomes the pyruvoyl prosthetic group, which constitutes an essential element of the active site of the mature decarboxylase.</text>
</comment>
<keyword evidence="9 12" id="KW-0456">Lyase</keyword>
<evidence type="ECO:0000256" key="11">
    <source>
        <dbReference type="ARBA" id="ARBA00023317"/>
    </source>
</evidence>
<dbReference type="UniPathway" id="UPA00558">
    <property type="reaction ID" value="UER00616"/>
</dbReference>
<dbReference type="GO" id="GO:0005886">
    <property type="term" value="C:plasma membrane"/>
    <property type="evidence" value="ECO:0007669"/>
    <property type="project" value="UniProtKB-SubCell"/>
</dbReference>
<dbReference type="RefSeq" id="WP_056684223.1">
    <property type="nucleotide sequence ID" value="NZ_CP041305.1"/>
</dbReference>
<feature type="site" description="Cleavage (non-hydrolytic); by autocatalysis" evidence="12">
    <location>
        <begin position="227"/>
        <end position="228"/>
    </location>
</feature>
<reference evidence="13 14" key="1">
    <citation type="submission" date="2015-09" db="EMBL/GenBank/DDBJ databases">
        <title>Genome sequencing project for genomic taxonomy and phylogenomics of Bacillus-like bacteria.</title>
        <authorList>
            <person name="Liu B."/>
            <person name="Wang J."/>
            <person name="Zhu Y."/>
            <person name="Liu G."/>
            <person name="Chen Q."/>
            <person name="Chen Z."/>
            <person name="Lan J."/>
            <person name="Che J."/>
            <person name="Ge C."/>
            <person name="Shi H."/>
            <person name="Pan Z."/>
            <person name="Liu X."/>
        </authorList>
    </citation>
    <scope>NUCLEOTIDE SEQUENCE [LARGE SCALE GENOMIC DNA]</scope>
    <source>
        <strain evidence="13 14">FJAT-18043</strain>
    </source>
</reference>
<feature type="active site" description="Charge relay system; for autoendoproteolytic cleavage activity" evidence="12">
    <location>
        <position position="143"/>
    </location>
</feature>
<dbReference type="PANTHER" id="PTHR10067:SF6">
    <property type="entry name" value="PHOSPHATIDYLSERINE DECARBOXYLASE PROENZYME, MITOCHONDRIAL"/>
    <property type="match status" value="1"/>
</dbReference>
<dbReference type="InterPro" id="IPR033178">
    <property type="entry name" value="PSD_type1_pro"/>
</dbReference>
<name>A0A0Q3SI73_9BACI</name>
<keyword evidence="11 12" id="KW-0670">Pyruvate</keyword>
<dbReference type="GO" id="GO:0006646">
    <property type="term" value="P:phosphatidylethanolamine biosynthetic process"/>
    <property type="evidence" value="ECO:0007669"/>
    <property type="project" value="UniProtKB-UniRule"/>
</dbReference>
<keyword evidence="8 12" id="KW-0594">Phospholipid biosynthesis</keyword>
<keyword evidence="3 12" id="KW-0444">Lipid biosynthesis</keyword>
<feature type="chain" id="PRO_5023466076" description="Phosphatidylserine decarboxylase beta chain" evidence="12">
    <location>
        <begin position="1"/>
        <end position="227"/>
    </location>
</feature>
<dbReference type="PANTHER" id="PTHR10067">
    <property type="entry name" value="PHOSPHATIDYLSERINE DECARBOXYLASE"/>
    <property type="match status" value="1"/>
</dbReference>
<keyword evidence="14" id="KW-1185">Reference proteome</keyword>
<evidence type="ECO:0000313" key="13">
    <source>
        <dbReference type="EMBL" id="KQL19204.1"/>
    </source>
</evidence>
<comment type="catalytic activity">
    <reaction evidence="12">
        <text>a 1,2-diacyl-sn-glycero-3-phospho-L-serine + H(+) = a 1,2-diacyl-sn-glycero-3-phosphoethanolamine + CO2</text>
        <dbReference type="Rhea" id="RHEA:20828"/>
        <dbReference type="ChEBI" id="CHEBI:15378"/>
        <dbReference type="ChEBI" id="CHEBI:16526"/>
        <dbReference type="ChEBI" id="CHEBI:57262"/>
        <dbReference type="ChEBI" id="CHEBI:64612"/>
        <dbReference type="EC" id="4.1.1.65"/>
    </reaction>
</comment>
<feature type="active site" description="Schiff-base intermediate with substrate; via pyruvic acid; for decarboxylase activity" evidence="12">
    <location>
        <position position="228"/>
    </location>
</feature>
<evidence type="ECO:0000256" key="9">
    <source>
        <dbReference type="ARBA" id="ARBA00023239"/>
    </source>
</evidence>
<dbReference type="NCBIfam" id="TIGR00163">
    <property type="entry name" value="PS_decarb"/>
    <property type="match status" value="1"/>
</dbReference>
<dbReference type="InterPro" id="IPR003817">
    <property type="entry name" value="PS_Dcarbxylase"/>
</dbReference>
<evidence type="ECO:0000256" key="6">
    <source>
        <dbReference type="ARBA" id="ARBA00023136"/>
    </source>
</evidence>
<evidence type="ECO:0000256" key="5">
    <source>
        <dbReference type="ARBA" id="ARBA00023098"/>
    </source>
</evidence>
<dbReference type="Proteomes" id="UP000050996">
    <property type="component" value="Unassembled WGS sequence"/>
</dbReference>
<evidence type="ECO:0000256" key="10">
    <source>
        <dbReference type="ARBA" id="ARBA00023264"/>
    </source>
</evidence>
<dbReference type="InterPro" id="IPR033177">
    <property type="entry name" value="PSD-B"/>
</dbReference>
<comment type="similarity">
    <text evidence="12">Belongs to the phosphatidylserine decarboxylase family. PSD-B subfamily. Prokaryotic type I sub-subfamily.</text>
</comment>
<evidence type="ECO:0000256" key="3">
    <source>
        <dbReference type="ARBA" id="ARBA00022516"/>
    </source>
</evidence>
<feature type="modified residue" description="Pyruvic acid (Ser); by autocatalysis" evidence="12">
    <location>
        <position position="228"/>
    </location>
</feature>
<comment type="pathway">
    <text evidence="12">Phospholipid metabolism; phosphatidylethanolamine biosynthesis; phosphatidylethanolamine from CDP-diacylglycerol: step 2/2.</text>
</comment>
<dbReference type="HAMAP" id="MF_00662">
    <property type="entry name" value="PS_decarb_PSD_B_type1"/>
    <property type="match status" value="1"/>
</dbReference>
<feature type="active site" description="Charge relay system; for autoendoproteolytic cleavage activity" evidence="12">
    <location>
        <position position="87"/>
    </location>
</feature>
<comment type="caution">
    <text evidence="13">The sequence shown here is derived from an EMBL/GenBank/DDBJ whole genome shotgun (WGS) entry which is preliminary data.</text>
</comment>
<gene>
    <name evidence="12" type="primary">psd</name>
    <name evidence="13" type="ORF">AN957_11820</name>
</gene>
<evidence type="ECO:0000256" key="4">
    <source>
        <dbReference type="ARBA" id="ARBA00022793"/>
    </source>
</evidence>
<protein>
    <recommendedName>
        <fullName evidence="12">Phosphatidylserine decarboxylase proenzyme</fullName>
        <ecNumber evidence="12">4.1.1.65</ecNumber>
    </recommendedName>
    <component>
        <recommendedName>
            <fullName evidence="12">Phosphatidylserine decarboxylase alpha chain</fullName>
        </recommendedName>
    </component>
    <component>
        <recommendedName>
            <fullName evidence="12">Phosphatidylserine decarboxylase beta chain</fullName>
        </recommendedName>
    </component>
</protein>
<organism evidence="13 14">
    <name type="scientific">Cytobacillus solani</name>
    <dbReference type="NCBI Taxonomy" id="1637975"/>
    <lineage>
        <taxon>Bacteria</taxon>
        <taxon>Bacillati</taxon>
        <taxon>Bacillota</taxon>
        <taxon>Bacilli</taxon>
        <taxon>Bacillales</taxon>
        <taxon>Bacillaceae</taxon>
        <taxon>Cytobacillus</taxon>
    </lineage>
</organism>
<evidence type="ECO:0000256" key="12">
    <source>
        <dbReference type="HAMAP-Rule" id="MF_00662"/>
    </source>
</evidence>
<evidence type="ECO:0000313" key="14">
    <source>
        <dbReference type="Proteomes" id="UP000050996"/>
    </source>
</evidence>
<keyword evidence="7 12" id="KW-0865">Zymogen</keyword>
<feature type="active site" description="Charge relay system; for autoendoproteolytic cleavage activity" evidence="12">
    <location>
        <position position="228"/>
    </location>
</feature>
<proteinExistence type="inferred from homology"/>
<dbReference type="GO" id="GO:0004609">
    <property type="term" value="F:phosphatidylserine decarboxylase activity"/>
    <property type="evidence" value="ECO:0007669"/>
    <property type="project" value="UniProtKB-UniRule"/>
</dbReference>
<dbReference type="STRING" id="1637975.AN957_11820"/>
<evidence type="ECO:0000256" key="2">
    <source>
        <dbReference type="ARBA" id="ARBA00022475"/>
    </source>
</evidence>
<keyword evidence="5 12" id="KW-0443">Lipid metabolism</keyword>